<keyword evidence="4" id="KW-1133">Transmembrane helix</keyword>
<comment type="caution">
    <text evidence="6">The sequence shown here is derived from an EMBL/GenBank/DDBJ whole genome shotgun (WGS) entry which is preliminary data.</text>
</comment>
<comment type="caution">
    <text evidence="2">Lacks conserved residue(s) required for the propagation of feature annotation.</text>
</comment>
<dbReference type="Proteomes" id="UP000820818">
    <property type="component" value="Linkage Group LG3"/>
</dbReference>
<evidence type="ECO:0000256" key="2">
    <source>
        <dbReference type="PROSITE-ProRule" id="PRU00076"/>
    </source>
</evidence>
<dbReference type="Gene3D" id="2.10.25.10">
    <property type="entry name" value="Laminin"/>
    <property type="match status" value="1"/>
</dbReference>
<evidence type="ECO:0000256" key="3">
    <source>
        <dbReference type="PROSITE-ProRule" id="PRU00461"/>
    </source>
</evidence>
<accession>A0AAD5LE69</accession>
<feature type="repeat" description="LDL-receptor class B" evidence="3">
    <location>
        <begin position="168"/>
        <end position="212"/>
    </location>
</feature>
<evidence type="ECO:0000259" key="5">
    <source>
        <dbReference type="PROSITE" id="PS50026"/>
    </source>
</evidence>
<dbReference type="PROSITE" id="PS00022">
    <property type="entry name" value="EGF_1"/>
    <property type="match status" value="1"/>
</dbReference>
<dbReference type="SUPFAM" id="SSF57196">
    <property type="entry name" value="EGF/Laminin"/>
    <property type="match status" value="1"/>
</dbReference>
<dbReference type="Pfam" id="PF00058">
    <property type="entry name" value="Ldl_recept_b"/>
    <property type="match status" value="1"/>
</dbReference>
<evidence type="ECO:0000256" key="4">
    <source>
        <dbReference type="SAM" id="Phobius"/>
    </source>
</evidence>
<dbReference type="GO" id="GO:0060070">
    <property type="term" value="P:canonical Wnt signaling pathway"/>
    <property type="evidence" value="ECO:0007669"/>
    <property type="project" value="TreeGrafter"/>
</dbReference>
<dbReference type="GO" id="GO:0042813">
    <property type="term" value="F:Wnt receptor activity"/>
    <property type="evidence" value="ECO:0007669"/>
    <property type="project" value="TreeGrafter"/>
</dbReference>
<dbReference type="InterPro" id="IPR011042">
    <property type="entry name" value="6-blade_b-propeller_TolB-like"/>
</dbReference>
<evidence type="ECO:0000256" key="1">
    <source>
        <dbReference type="ARBA" id="ARBA00022536"/>
    </source>
</evidence>
<keyword evidence="7" id="KW-1185">Reference proteome</keyword>
<feature type="disulfide bond" evidence="2">
    <location>
        <begin position="672"/>
        <end position="681"/>
    </location>
</feature>
<feature type="domain" description="EGF-like" evidence="5">
    <location>
        <begin position="647"/>
        <end position="682"/>
    </location>
</feature>
<dbReference type="SUPFAM" id="SSF63825">
    <property type="entry name" value="YWTD domain"/>
    <property type="match status" value="2"/>
</dbReference>
<dbReference type="PROSITE" id="PS50026">
    <property type="entry name" value="EGF_3"/>
    <property type="match status" value="1"/>
</dbReference>
<keyword evidence="2" id="KW-1015">Disulfide bond</keyword>
<dbReference type="InterPro" id="IPR000742">
    <property type="entry name" value="EGF"/>
</dbReference>
<dbReference type="AlphaFoldDB" id="A0AAD5LE69"/>
<dbReference type="PROSITE" id="PS01186">
    <property type="entry name" value="EGF_2"/>
    <property type="match status" value="1"/>
</dbReference>
<sequence>MRFRKTGLIKILVNKISKTADFFEKYLIIAVGDTLELLSDGKTFQTLNLDSYNASKLSALAYDPANRKLFFSDTRHRHGHIFSADLNDEFYHPVADIVEKKDNETVGSLTYDPADKTLLWMDGSNRSIRRVKIEHETFHAEEKGDVEILHSFDNSNKPSGLICDPCTRMLYWTNVRESRPTIERSFINGSHPKVLVENDLFRPTALDLDVPEQKLYWAQSLRNGSFYIERSFVNGTGREEIYRDVGQLIISLAVGGDYVYWGDYTQKKLWSLRKDGSSSSPLTLGTFRNPPTSIVLRHQPLDCSLLEQAQTEQFIARQSETITIVCLTMSSLIIIGVVVIFTIRNLIIAVGRHLELLTDGSVYRRLTLNSYNASKPSALAYDATSRKLYFSDLRHLHGHIFSVNVDEEVPHVVEDIVKKRSNETVESLAYDPVDKMLLWTDGFNRSIRRVQIGQDNFLTEENNGVEVVHFLEYDAKPRGLVSDPCTRMLYWTNIHEARPTIERSFLNGSQREIVIETDLLLPNSLDLDVLEQKLYWVESLPSGYFHIERSFVNGTNREEIYRGIGQFVISLAVGDDYVYWSDYNHKKLWYVRKDGSSKRAIAIGTFRHPVMDVVVLHHHPMDCCLIPSTSCHPVDIVSKQMHSGRGNVDGCSDFCNNNGECIVVNSDLRCRCSIGFSGDRCELVDEQSVSWVDDDELNEVNASDVELSLRQKSSVYETIAKTCIPLTCLLLIAIATVIRLRFLTGGKTQGPSNKESSVVIMEDLADNCNSLSMCERPGTQQEVTTDLTIDVSWKKAGDCATLLENEF</sequence>
<dbReference type="CDD" id="cd00054">
    <property type="entry name" value="EGF_CA"/>
    <property type="match status" value="1"/>
</dbReference>
<feature type="disulfide bond" evidence="2">
    <location>
        <begin position="651"/>
        <end position="661"/>
    </location>
</feature>
<dbReference type="GO" id="GO:0005886">
    <property type="term" value="C:plasma membrane"/>
    <property type="evidence" value="ECO:0007669"/>
    <property type="project" value="TreeGrafter"/>
</dbReference>
<dbReference type="SMART" id="SM00181">
    <property type="entry name" value="EGF"/>
    <property type="match status" value="1"/>
</dbReference>
<feature type="repeat" description="LDL-receptor class B" evidence="3">
    <location>
        <begin position="487"/>
        <end position="531"/>
    </location>
</feature>
<proteinExistence type="predicted"/>
<keyword evidence="4" id="KW-0472">Membrane</keyword>
<gene>
    <name evidence="6" type="ORF">GHT06_012041</name>
</gene>
<evidence type="ECO:0000313" key="6">
    <source>
        <dbReference type="EMBL" id="KAI9561085.1"/>
    </source>
</evidence>
<dbReference type="PANTHER" id="PTHR46513">
    <property type="entry name" value="VITELLOGENIN RECEPTOR-LIKE PROTEIN-RELATED-RELATED"/>
    <property type="match status" value="1"/>
</dbReference>
<reference evidence="6 7" key="1">
    <citation type="submission" date="2022-05" db="EMBL/GenBank/DDBJ databases">
        <title>A multi-omics perspective on studying reproductive biology in Daphnia sinensis.</title>
        <authorList>
            <person name="Jia J."/>
        </authorList>
    </citation>
    <scope>NUCLEOTIDE SEQUENCE [LARGE SCALE GENOMIC DNA]</scope>
    <source>
        <strain evidence="6 7">WSL</strain>
    </source>
</reference>
<dbReference type="InterPro" id="IPR000033">
    <property type="entry name" value="LDLR_classB_rpt"/>
</dbReference>
<dbReference type="PROSITE" id="PS51120">
    <property type="entry name" value="LDLRB"/>
    <property type="match status" value="2"/>
</dbReference>
<name>A0AAD5LE69_9CRUS</name>
<dbReference type="SMART" id="SM00135">
    <property type="entry name" value="LY"/>
    <property type="match status" value="10"/>
</dbReference>
<protein>
    <recommendedName>
        <fullName evidence="5">EGF-like domain-containing protein</fullName>
    </recommendedName>
</protein>
<keyword evidence="1 2" id="KW-0245">EGF-like domain</keyword>
<dbReference type="PANTHER" id="PTHR46513:SF13">
    <property type="entry name" value="EGF-LIKE DOMAIN-CONTAINING PROTEIN"/>
    <property type="match status" value="1"/>
</dbReference>
<feature type="transmembrane region" description="Helical" evidence="4">
    <location>
        <begin position="322"/>
        <end position="343"/>
    </location>
</feature>
<dbReference type="InterPro" id="IPR050778">
    <property type="entry name" value="Cueball_EGF_LRP_Nidogen"/>
</dbReference>
<organism evidence="6 7">
    <name type="scientific">Daphnia sinensis</name>
    <dbReference type="NCBI Taxonomy" id="1820382"/>
    <lineage>
        <taxon>Eukaryota</taxon>
        <taxon>Metazoa</taxon>
        <taxon>Ecdysozoa</taxon>
        <taxon>Arthropoda</taxon>
        <taxon>Crustacea</taxon>
        <taxon>Branchiopoda</taxon>
        <taxon>Diplostraca</taxon>
        <taxon>Cladocera</taxon>
        <taxon>Anomopoda</taxon>
        <taxon>Daphniidae</taxon>
        <taxon>Daphnia</taxon>
        <taxon>Daphnia similis group</taxon>
    </lineage>
</organism>
<dbReference type="EMBL" id="WJBH02000003">
    <property type="protein sequence ID" value="KAI9561085.1"/>
    <property type="molecule type" value="Genomic_DNA"/>
</dbReference>
<evidence type="ECO:0000313" key="7">
    <source>
        <dbReference type="Proteomes" id="UP000820818"/>
    </source>
</evidence>
<dbReference type="GO" id="GO:0017147">
    <property type="term" value="F:Wnt-protein binding"/>
    <property type="evidence" value="ECO:0007669"/>
    <property type="project" value="TreeGrafter"/>
</dbReference>
<keyword evidence="4" id="KW-0812">Transmembrane</keyword>
<dbReference type="Gene3D" id="2.120.10.30">
    <property type="entry name" value="TolB, C-terminal domain"/>
    <property type="match status" value="2"/>
</dbReference>